<gene>
    <name evidence="19" type="ORF">PUMCH_003244</name>
</gene>
<dbReference type="RefSeq" id="XP_062878290.1">
    <property type="nucleotide sequence ID" value="XM_063022220.1"/>
</dbReference>
<dbReference type="Proteomes" id="UP001338582">
    <property type="component" value="Chromosome 4"/>
</dbReference>
<name>A0AAX4HBI6_9ASCO</name>
<evidence type="ECO:0000256" key="13">
    <source>
        <dbReference type="ARBA" id="ARBA00059679"/>
    </source>
</evidence>
<dbReference type="KEGG" id="asau:88174308"/>
<evidence type="ECO:0000256" key="4">
    <source>
        <dbReference type="ARBA" id="ARBA00005555"/>
    </source>
</evidence>
<keyword evidence="20" id="KW-1185">Reference proteome</keyword>
<comment type="subcellular location">
    <subcellularLocation>
        <location evidence="2 15">Nucleus</location>
    </subcellularLocation>
</comment>
<dbReference type="GeneID" id="88174308"/>
<feature type="coiled-coil region" evidence="16">
    <location>
        <begin position="297"/>
        <end position="353"/>
    </location>
</feature>
<evidence type="ECO:0000256" key="3">
    <source>
        <dbReference type="ARBA" id="ARBA00004906"/>
    </source>
</evidence>
<protein>
    <recommendedName>
        <fullName evidence="15">E3 ubiquitin protein ligase</fullName>
        <ecNumber evidence="15">2.3.2.27</ecNumber>
    </recommendedName>
</protein>
<dbReference type="GO" id="GO:0061630">
    <property type="term" value="F:ubiquitin protein ligase activity"/>
    <property type="evidence" value="ECO:0007669"/>
    <property type="project" value="UniProtKB-EC"/>
</dbReference>
<evidence type="ECO:0000256" key="12">
    <source>
        <dbReference type="ARBA" id="ARBA00023242"/>
    </source>
</evidence>
<reference evidence="19 20" key="1">
    <citation type="submission" date="2023-10" db="EMBL/GenBank/DDBJ databases">
        <title>Draft Genome Sequence of Candida saopaulonensis from a very Premature Infant with Sepsis.</title>
        <authorList>
            <person name="Ning Y."/>
            <person name="Dai R."/>
            <person name="Xiao M."/>
            <person name="Xu Y."/>
            <person name="Yan Q."/>
            <person name="Zhang L."/>
        </authorList>
    </citation>
    <scope>NUCLEOTIDE SEQUENCE [LARGE SCALE GENOMIC DNA]</scope>
    <source>
        <strain evidence="19 20">19XY460</strain>
    </source>
</reference>
<keyword evidence="12 15" id="KW-0539">Nucleus</keyword>
<dbReference type="SUPFAM" id="SSF57850">
    <property type="entry name" value="RING/U-box"/>
    <property type="match status" value="1"/>
</dbReference>
<evidence type="ECO:0000256" key="10">
    <source>
        <dbReference type="ARBA" id="ARBA00022853"/>
    </source>
</evidence>
<dbReference type="FunFam" id="3.30.40.10:FF:000414">
    <property type="entry name" value="E3 ubiquitin protein ligase"/>
    <property type="match status" value="1"/>
</dbReference>
<evidence type="ECO:0000256" key="9">
    <source>
        <dbReference type="ARBA" id="ARBA00022833"/>
    </source>
</evidence>
<dbReference type="SMART" id="SM00184">
    <property type="entry name" value="RING"/>
    <property type="match status" value="1"/>
</dbReference>
<comment type="pathway">
    <text evidence="3 15">Protein modification; protein ubiquitination.</text>
</comment>
<evidence type="ECO:0000256" key="2">
    <source>
        <dbReference type="ARBA" id="ARBA00004123"/>
    </source>
</evidence>
<dbReference type="GO" id="GO:0033503">
    <property type="term" value="C:HULC complex"/>
    <property type="evidence" value="ECO:0007669"/>
    <property type="project" value="TreeGrafter"/>
</dbReference>
<dbReference type="InterPro" id="IPR013956">
    <property type="entry name" value="E3_ubiquit_lig_Bre1"/>
</dbReference>
<comment type="catalytic activity">
    <reaction evidence="1 15">
        <text>S-ubiquitinyl-[E2 ubiquitin-conjugating enzyme]-L-cysteine + [acceptor protein]-L-lysine = [E2 ubiquitin-conjugating enzyme]-L-cysteine + N(6)-ubiquitinyl-[acceptor protein]-L-lysine.</text>
        <dbReference type="EC" id="2.3.2.27"/>
    </reaction>
</comment>
<keyword evidence="6 15" id="KW-0479">Metal-binding</keyword>
<dbReference type="InterPro" id="IPR017907">
    <property type="entry name" value="Znf_RING_CS"/>
</dbReference>
<accession>A0AAX4HBI6</accession>
<evidence type="ECO:0000256" key="7">
    <source>
        <dbReference type="ARBA" id="ARBA00022771"/>
    </source>
</evidence>
<evidence type="ECO:0000256" key="11">
    <source>
        <dbReference type="ARBA" id="ARBA00023054"/>
    </source>
</evidence>
<keyword evidence="11 15" id="KW-0175">Coiled coil</keyword>
<proteinExistence type="inferred from homology"/>
<dbReference type="InterPro" id="IPR001841">
    <property type="entry name" value="Znf_RING"/>
</dbReference>
<dbReference type="EMBL" id="CP138897">
    <property type="protein sequence ID" value="WPK25908.1"/>
    <property type="molecule type" value="Genomic_DNA"/>
</dbReference>
<keyword evidence="5 15" id="KW-0808">Transferase</keyword>
<dbReference type="PANTHER" id="PTHR23163:SF0">
    <property type="entry name" value="E3 UBIQUITIN-PROTEIN LIGASE BRE1"/>
    <property type="match status" value="1"/>
</dbReference>
<dbReference type="PROSITE" id="PS50089">
    <property type="entry name" value="ZF_RING_2"/>
    <property type="match status" value="1"/>
</dbReference>
<comment type="similarity">
    <text evidence="4 15">Belongs to the BRE1 family.</text>
</comment>
<evidence type="ECO:0000256" key="14">
    <source>
        <dbReference type="PROSITE-ProRule" id="PRU00175"/>
    </source>
</evidence>
<dbReference type="PANTHER" id="PTHR23163">
    <property type="entry name" value="RING FINGER PROTEIN-RELATED"/>
    <property type="match status" value="1"/>
</dbReference>
<dbReference type="Pfam" id="PF13923">
    <property type="entry name" value="zf-C3HC4_2"/>
    <property type="match status" value="1"/>
</dbReference>
<feature type="domain" description="RING-type" evidence="18">
    <location>
        <begin position="629"/>
        <end position="668"/>
    </location>
</feature>
<organism evidence="19 20">
    <name type="scientific">Australozyma saopauloensis</name>
    <dbReference type="NCBI Taxonomy" id="291208"/>
    <lineage>
        <taxon>Eukaryota</taxon>
        <taxon>Fungi</taxon>
        <taxon>Dikarya</taxon>
        <taxon>Ascomycota</taxon>
        <taxon>Saccharomycotina</taxon>
        <taxon>Pichiomycetes</taxon>
        <taxon>Metschnikowiaceae</taxon>
        <taxon>Australozyma</taxon>
    </lineage>
</organism>
<dbReference type="GO" id="GO:0006325">
    <property type="term" value="P:chromatin organization"/>
    <property type="evidence" value="ECO:0007669"/>
    <property type="project" value="UniProtKB-KW"/>
</dbReference>
<dbReference type="GO" id="GO:0016567">
    <property type="term" value="P:protein ubiquitination"/>
    <property type="evidence" value="ECO:0007669"/>
    <property type="project" value="UniProtKB-UniRule"/>
</dbReference>
<sequence length="681" mass="77219">MEFEDRKRKLEDADSADLEPSKKALQKLSVSGPLTQEDVVLYKKEAIWRQMKFYKLQAQEVKSELQRYESRFKAYVASHLLIESWLATVVKALGKGDIKKLDLTCSSKDAEALLEERRELLLDVFKSNSNIDKDESIAKICDIVALERDKTEAQNLHASLKEKITELENQLRELQMAKDRSESASIKRVQVNNKQKVETSDDNVNGSSNGESTPVEVKKEGVNEEQANIYKKELEDLRIEHDLVKAGLDSVTESLKAANVKLSNAEQTNLDLIHKLNNLDEPELLKSARYVTILSQNKSLNENNSQLLKLKDELVQKLSALEDKEGQFVKSVSTEILEENRHLKELLSKAENDLVRVRTVRDELIGKLAVFKLELEQAKSSKEILALNDILNQRLHKLEETLAAQFAPEVDANLEALEKSELIKRLQILSGELKDLESAFQETRGLALEKLKDFADKDGFVKKLTVEKNKADQKYFASMRVKDLLAAENKILKTQIAKSQELLQKQGDIEKAYASKIDIMNKSLTELKAIKESSIRETSKLYESVKSLTRHREGATKEISQLKEELKTISKQKEALVDELSDIKYTLGKLQGKLRATDSLLQKYKSNNTSSILQEDEKQLEALRSITKCSVCSKNWKNTAITACGHVFCDGCVQERLNARLRRCPTCNKGFSSNDLLSVHL</sequence>
<evidence type="ECO:0000256" key="15">
    <source>
        <dbReference type="RuleBase" id="RU365038"/>
    </source>
</evidence>
<evidence type="ECO:0000259" key="18">
    <source>
        <dbReference type="PROSITE" id="PS50089"/>
    </source>
</evidence>
<evidence type="ECO:0000313" key="20">
    <source>
        <dbReference type="Proteomes" id="UP001338582"/>
    </source>
</evidence>
<dbReference type="EC" id="2.3.2.27" evidence="15"/>
<keyword evidence="9 15" id="KW-0862">Zinc</keyword>
<dbReference type="PROSITE" id="PS00518">
    <property type="entry name" value="ZF_RING_1"/>
    <property type="match status" value="1"/>
</dbReference>
<keyword evidence="10 15" id="KW-0156">Chromatin regulator</keyword>
<keyword evidence="8 15" id="KW-0833">Ubl conjugation pathway</keyword>
<evidence type="ECO:0000313" key="19">
    <source>
        <dbReference type="EMBL" id="WPK25908.1"/>
    </source>
</evidence>
<evidence type="ECO:0000256" key="5">
    <source>
        <dbReference type="ARBA" id="ARBA00022679"/>
    </source>
</evidence>
<feature type="coiled-coil region" evidence="16">
    <location>
        <begin position="545"/>
        <end position="579"/>
    </location>
</feature>
<dbReference type="Gene3D" id="3.30.40.10">
    <property type="entry name" value="Zinc/RING finger domain, C3HC4 (zinc finger)"/>
    <property type="match status" value="1"/>
</dbReference>
<dbReference type="Pfam" id="PF08647">
    <property type="entry name" value="BRE1"/>
    <property type="match status" value="1"/>
</dbReference>
<evidence type="ECO:0000256" key="1">
    <source>
        <dbReference type="ARBA" id="ARBA00000900"/>
    </source>
</evidence>
<evidence type="ECO:0000256" key="17">
    <source>
        <dbReference type="SAM" id="MobiDB-lite"/>
    </source>
</evidence>
<dbReference type="InterPro" id="IPR013083">
    <property type="entry name" value="Znf_RING/FYVE/PHD"/>
</dbReference>
<dbReference type="GO" id="GO:0005634">
    <property type="term" value="C:nucleus"/>
    <property type="evidence" value="ECO:0007669"/>
    <property type="project" value="UniProtKB-SubCell"/>
</dbReference>
<dbReference type="CDD" id="cd16499">
    <property type="entry name" value="RING-HC_Bre1-like"/>
    <property type="match status" value="1"/>
</dbReference>
<dbReference type="AlphaFoldDB" id="A0AAX4HBI6"/>
<feature type="region of interest" description="Disordered" evidence="17">
    <location>
        <begin position="176"/>
        <end position="220"/>
    </location>
</feature>
<keyword evidence="7 14" id="KW-0863">Zinc-finger</keyword>
<comment type="function">
    <text evidence="13">E3 ubiquitin-protein ligase that mediates monoubiquitination of histone H2B to form H2BK123ub1. H2BK123ub1 gives a specific tag for epigenetic transcriptional activation and is also a prerequisite for H3K4me and H3K79me formation.</text>
</comment>
<evidence type="ECO:0000256" key="16">
    <source>
        <dbReference type="SAM" id="Coils"/>
    </source>
</evidence>
<dbReference type="GO" id="GO:0008270">
    <property type="term" value="F:zinc ion binding"/>
    <property type="evidence" value="ECO:0007669"/>
    <property type="project" value="UniProtKB-KW"/>
</dbReference>
<feature type="compositionally biased region" description="Polar residues" evidence="17">
    <location>
        <begin position="202"/>
        <end position="212"/>
    </location>
</feature>
<evidence type="ECO:0000256" key="8">
    <source>
        <dbReference type="ARBA" id="ARBA00022786"/>
    </source>
</evidence>
<dbReference type="GO" id="GO:0006950">
    <property type="term" value="P:response to stress"/>
    <property type="evidence" value="ECO:0007669"/>
    <property type="project" value="UniProtKB-ARBA"/>
</dbReference>
<evidence type="ECO:0000256" key="6">
    <source>
        <dbReference type="ARBA" id="ARBA00022723"/>
    </source>
</evidence>